<sequence>MGHIPRGVGYFENLNTLFLANNGLTGTIPSTIGKLQSLQRLHLDGNKMEGIIPNELYLLKKLGELSLQNNGLSGPIPPCIGNISLLQKVLLGSNALNSSIPVNFWSLENLIVLNSSTNNFGGSLPLNIGKLEVIENMDLSWNKISGNILPFIGAFQRLSSLNLIPKSLEKLRYLSYLKLSFNKLSGEIPSGGPFANFTAKSFLHNEALCGSPYLLVPPCNHGTKKLNMKKIVLTCVVAATVLVVVIGFLYILRKYQQSKVRTPGSIELLSTVKHRLISYQELCVATRMLSDGTDVAIKILNLQVDGAFRSFDAECQVLRTVRHRNLVKVISSCSNPEVRALVFKYRPNGSLENWFYSHNYCLNFFQKVSIMLDVALALEYLHHGQSKPIVQCDLKPSNVLLDEDTVAHLGDFDISKILVENRIATQTRTLGTLGYCCPR</sequence>
<dbReference type="FunFam" id="3.80.10.10:FF:000299">
    <property type="entry name" value="Piriformospora indica-insensitive protein 2"/>
    <property type="match status" value="1"/>
</dbReference>
<keyword evidence="4 9" id="KW-0812">Transmembrane</keyword>
<dbReference type="SMART" id="SM00220">
    <property type="entry name" value="S_TKc"/>
    <property type="match status" value="1"/>
</dbReference>
<dbReference type="InterPro" id="IPR011009">
    <property type="entry name" value="Kinase-like_dom_sf"/>
</dbReference>
<dbReference type="GO" id="GO:0005886">
    <property type="term" value="C:plasma membrane"/>
    <property type="evidence" value="ECO:0007669"/>
    <property type="project" value="UniProtKB-SubCell"/>
</dbReference>
<evidence type="ECO:0000256" key="6">
    <source>
        <dbReference type="ARBA" id="ARBA00022737"/>
    </source>
</evidence>
<evidence type="ECO:0000259" key="10">
    <source>
        <dbReference type="PROSITE" id="PS50011"/>
    </source>
</evidence>
<evidence type="ECO:0000256" key="9">
    <source>
        <dbReference type="SAM" id="Phobius"/>
    </source>
</evidence>
<dbReference type="GO" id="GO:0004672">
    <property type="term" value="F:protein kinase activity"/>
    <property type="evidence" value="ECO:0007669"/>
    <property type="project" value="InterPro"/>
</dbReference>
<evidence type="ECO:0000256" key="5">
    <source>
        <dbReference type="ARBA" id="ARBA00022729"/>
    </source>
</evidence>
<reference evidence="11 12" key="2">
    <citation type="submission" date="2020-07" db="EMBL/GenBank/DDBJ databases">
        <title>Genome assembly of wild tea tree DASZ reveals pedigree and selection history of tea varieties.</title>
        <authorList>
            <person name="Zhang W."/>
        </authorList>
    </citation>
    <scope>NUCLEOTIDE SEQUENCE [LARGE SCALE GENOMIC DNA]</scope>
    <source>
        <strain evidence="12">cv. G240</strain>
        <tissue evidence="11">Leaf</tissue>
    </source>
</reference>
<accession>A0A7J7G4N0</accession>
<evidence type="ECO:0000256" key="8">
    <source>
        <dbReference type="ARBA" id="ARBA00023136"/>
    </source>
</evidence>
<evidence type="ECO:0000256" key="3">
    <source>
        <dbReference type="ARBA" id="ARBA00022614"/>
    </source>
</evidence>
<proteinExistence type="predicted"/>
<name>A0A7J7G4N0_CAMSI</name>
<keyword evidence="6" id="KW-0677">Repeat</keyword>
<dbReference type="Pfam" id="PF13855">
    <property type="entry name" value="LRR_8"/>
    <property type="match status" value="1"/>
</dbReference>
<dbReference type="InterPro" id="IPR032675">
    <property type="entry name" value="LRR_dom_sf"/>
</dbReference>
<keyword evidence="2" id="KW-1003">Cell membrane</keyword>
<dbReference type="SUPFAM" id="SSF56112">
    <property type="entry name" value="Protein kinase-like (PK-like)"/>
    <property type="match status" value="1"/>
</dbReference>
<comment type="subcellular location">
    <subcellularLocation>
        <location evidence="1">Cell membrane</location>
    </subcellularLocation>
</comment>
<dbReference type="SUPFAM" id="SSF52058">
    <property type="entry name" value="L domain-like"/>
    <property type="match status" value="1"/>
</dbReference>
<comment type="caution">
    <text evidence="11">The sequence shown here is derived from an EMBL/GenBank/DDBJ whole genome shotgun (WGS) entry which is preliminary data.</text>
</comment>
<dbReference type="PROSITE" id="PS50011">
    <property type="entry name" value="PROTEIN_KINASE_DOM"/>
    <property type="match status" value="1"/>
</dbReference>
<dbReference type="PANTHER" id="PTHR27008:SF497">
    <property type="entry name" value="OS11G0695000 PROTEIN"/>
    <property type="match status" value="1"/>
</dbReference>
<protein>
    <recommendedName>
        <fullName evidence="10">Protein kinase domain-containing protein</fullName>
    </recommendedName>
</protein>
<dbReference type="EMBL" id="JACBKZ010000014">
    <property type="protein sequence ID" value="KAF5934284.1"/>
    <property type="molecule type" value="Genomic_DNA"/>
</dbReference>
<dbReference type="GO" id="GO:0005524">
    <property type="term" value="F:ATP binding"/>
    <property type="evidence" value="ECO:0007669"/>
    <property type="project" value="InterPro"/>
</dbReference>
<reference evidence="12" key="1">
    <citation type="journal article" date="2020" name="Nat. Commun.">
        <title>Genome assembly of wild tea tree DASZ reveals pedigree and selection history of tea varieties.</title>
        <authorList>
            <person name="Zhang W."/>
            <person name="Zhang Y."/>
            <person name="Qiu H."/>
            <person name="Guo Y."/>
            <person name="Wan H."/>
            <person name="Zhang X."/>
            <person name="Scossa F."/>
            <person name="Alseekh S."/>
            <person name="Zhang Q."/>
            <person name="Wang P."/>
            <person name="Xu L."/>
            <person name="Schmidt M.H."/>
            <person name="Jia X."/>
            <person name="Li D."/>
            <person name="Zhu A."/>
            <person name="Guo F."/>
            <person name="Chen W."/>
            <person name="Ni D."/>
            <person name="Usadel B."/>
            <person name="Fernie A.R."/>
            <person name="Wen W."/>
        </authorList>
    </citation>
    <scope>NUCLEOTIDE SEQUENCE [LARGE SCALE GENOMIC DNA]</scope>
    <source>
        <strain evidence="12">cv. G240</strain>
    </source>
</reference>
<dbReference type="InterPro" id="IPR000719">
    <property type="entry name" value="Prot_kinase_dom"/>
</dbReference>
<dbReference type="Gene3D" id="3.80.10.10">
    <property type="entry name" value="Ribonuclease Inhibitor"/>
    <property type="match status" value="1"/>
</dbReference>
<dbReference type="Proteomes" id="UP000593564">
    <property type="component" value="Unassembled WGS sequence"/>
</dbReference>
<feature type="transmembrane region" description="Helical" evidence="9">
    <location>
        <begin position="231"/>
        <end position="252"/>
    </location>
</feature>
<keyword evidence="7 9" id="KW-1133">Transmembrane helix</keyword>
<keyword evidence="3" id="KW-0433">Leucine-rich repeat</keyword>
<evidence type="ECO:0000256" key="4">
    <source>
        <dbReference type="ARBA" id="ARBA00022692"/>
    </source>
</evidence>
<dbReference type="InterPro" id="IPR001611">
    <property type="entry name" value="Leu-rich_rpt"/>
</dbReference>
<evidence type="ECO:0000256" key="7">
    <source>
        <dbReference type="ARBA" id="ARBA00022989"/>
    </source>
</evidence>
<dbReference type="PANTHER" id="PTHR27008">
    <property type="entry name" value="OS04G0122200 PROTEIN"/>
    <property type="match status" value="1"/>
</dbReference>
<dbReference type="InterPro" id="IPR051809">
    <property type="entry name" value="Plant_receptor-like_S/T_kinase"/>
</dbReference>
<evidence type="ECO:0000313" key="11">
    <source>
        <dbReference type="EMBL" id="KAF5934284.1"/>
    </source>
</evidence>
<feature type="domain" description="Protein kinase" evidence="10">
    <location>
        <begin position="255"/>
        <end position="439"/>
    </location>
</feature>
<dbReference type="Gene3D" id="1.10.510.10">
    <property type="entry name" value="Transferase(Phosphotransferase) domain 1"/>
    <property type="match status" value="1"/>
</dbReference>
<evidence type="ECO:0000256" key="2">
    <source>
        <dbReference type="ARBA" id="ARBA00022475"/>
    </source>
</evidence>
<keyword evidence="5" id="KW-0732">Signal</keyword>
<dbReference type="AlphaFoldDB" id="A0A7J7G4N0"/>
<gene>
    <name evidence="11" type="ORF">HYC85_030455</name>
</gene>
<keyword evidence="12" id="KW-1185">Reference proteome</keyword>
<evidence type="ECO:0000256" key="1">
    <source>
        <dbReference type="ARBA" id="ARBA00004236"/>
    </source>
</evidence>
<keyword evidence="8 9" id="KW-0472">Membrane</keyword>
<organism evidence="11 12">
    <name type="scientific">Camellia sinensis</name>
    <name type="common">Tea plant</name>
    <name type="synonym">Thea sinensis</name>
    <dbReference type="NCBI Taxonomy" id="4442"/>
    <lineage>
        <taxon>Eukaryota</taxon>
        <taxon>Viridiplantae</taxon>
        <taxon>Streptophyta</taxon>
        <taxon>Embryophyta</taxon>
        <taxon>Tracheophyta</taxon>
        <taxon>Spermatophyta</taxon>
        <taxon>Magnoliopsida</taxon>
        <taxon>eudicotyledons</taxon>
        <taxon>Gunneridae</taxon>
        <taxon>Pentapetalae</taxon>
        <taxon>asterids</taxon>
        <taxon>Ericales</taxon>
        <taxon>Theaceae</taxon>
        <taxon>Camellia</taxon>
    </lineage>
</organism>
<dbReference type="Pfam" id="PF00069">
    <property type="entry name" value="Pkinase"/>
    <property type="match status" value="1"/>
</dbReference>
<evidence type="ECO:0000313" key="12">
    <source>
        <dbReference type="Proteomes" id="UP000593564"/>
    </source>
</evidence>